<accession>A0A455UGV2</accession>
<organism evidence="1 2">
    <name type="scientific">Vreelandella sulfidaeris</name>
    <dbReference type="NCBI Taxonomy" id="115553"/>
    <lineage>
        <taxon>Bacteria</taxon>
        <taxon>Pseudomonadati</taxon>
        <taxon>Pseudomonadota</taxon>
        <taxon>Gammaproteobacteria</taxon>
        <taxon>Oceanospirillales</taxon>
        <taxon>Halomonadaceae</taxon>
        <taxon>Vreelandella</taxon>
    </lineage>
</organism>
<keyword evidence="1" id="KW-0614">Plasmid</keyword>
<dbReference type="KEGG" id="hsr:HSBAA_PA_0990"/>
<name>A0A455UGV2_9GAMM</name>
<protein>
    <submittedName>
        <fullName evidence="1">Uncharacterized protein</fullName>
    </submittedName>
</protein>
<dbReference type="EMBL" id="AP019515">
    <property type="protein sequence ID" value="BBI65496.1"/>
    <property type="molecule type" value="Genomic_DNA"/>
</dbReference>
<proteinExistence type="predicted"/>
<reference evidence="1 2" key="1">
    <citation type="journal article" date="2019" name="Microbiol. Resour. Announc.">
        <title>Complete Genome Sequence of Halomonas sulfidaeris Strain Esulfide1 Isolated from a Metal Sulfide Rock at a Depth of 2,200 Meters, Obtained Using Nanopore Sequencing.</title>
        <authorList>
            <person name="Saito M."/>
            <person name="Nishigata A."/>
            <person name="Galipon J."/>
            <person name="Arakawa K."/>
        </authorList>
    </citation>
    <scope>NUCLEOTIDE SEQUENCE [LARGE SCALE GENOMIC DNA]</scope>
    <source>
        <strain evidence="1 2">ATCC BAA-803</strain>
        <plasmid evidence="2">pbaa-803-a dna</plasmid>
    </source>
</reference>
<sequence>MALNPILADFDGMARSKTIGNTRLLFDITQLDVINNGDVYAKFLKMARIFVTTAALGFLYSVASGGNAA</sequence>
<gene>
    <name evidence="1" type="ORF">HSBAA_PA_0990</name>
</gene>
<dbReference type="AlphaFoldDB" id="A0A455UGV2"/>
<evidence type="ECO:0000313" key="1">
    <source>
        <dbReference type="EMBL" id="BBI65496.1"/>
    </source>
</evidence>
<geneLocation type="plasmid" evidence="2">
    <name>pbaa-803-a dna</name>
</geneLocation>
<dbReference type="Proteomes" id="UP000320231">
    <property type="component" value="Plasmid pBAA-803-A"/>
</dbReference>
<evidence type="ECO:0000313" key="2">
    <source>
        <dbReference type="Proteomes" id="UP000320231"/>
    </source>
</evidence>